<dbReference type="AlphaFoldDB" id="A0A9P1C8A1"/>
<evidence type="ECO:0000313" key="2">
    <source>
        <dbReference type="EMBL" id="CAI3987377.1"/>
    </source>
</evidence>
<feature type="compositionally biased region" description="Basic and acidic residues" evidence="1">
    <location>
        <begin position="239"/>
        <end position="280"/>
    </location>
</feature>
<feature type="compositionally biased region" description="Low complexity" evidence="1">
    <location>
        <begin position="120"/>
        <end position="132"/>
    </location>
</feature>
<sequence>MSYPPPSYPGYPPAAPAYPAGYDPRSAAYGYPPPTDPAAPQAPADPYAAYAAAYPPQPQAAQPAPQAAPQTAPAAQPPAAAPAPAAPAQDPYAQAHYDYYRQYYSHYPPPAQPGYPPAAAPADPHQTQQTPPAGHPPPQAHAAPPTYPPAAAQTPPAHGVPPAQPEYPPTAYPPPAYPGYPGYDPSRPPDPYAHYAHYPPPAYPGYPHPPPGYPPAPYAYPPPTHAHPPPHVPHAPPPSDRDRDRERDRDRRPPSPRRDRKRPAPEKRPEKRQKIEPDARAKLYQHLQHQKGWSLFWLEGIDPPTRASSNSNVTMLILSKGASGPASSFGFLMAASRQPQKQKDRQRECMKDLLVQVEQLLAGKSEADLRSWCQVHESQGPNGSNGSTDSPEDLEKLKTTIANRLSSTGSKSAAVDLQIASPSSCVIVSASSFEETESKEDEKSLPDLAAMNFFSADAAAQLEEAHRLGGLLRLQWHFAVVKATRESKDDKDSKDQSRPLALGIGFATDEALSKARALRAAEVRAEVLTEAMFLKTQK</sequence>
<dbReference type="EMBL" id="CAMXCT030001160">
    <property type="protein sequence ID" value="CAL4774689.1"/>
    <property type="molecule type" value="Genomic_DNA"/>
</dbReference>
<gene>
    <name evidence="2" type="ORF">C1SCF055_LOCUS14658</name>
</gene>
<comment type="caution">
    <text evidence="2">The sequence shown here is derived from an EMBL/GenBank/DDBJ whole genome shotgun (WGS) entry which is preliminary data.</text>
</comment>
<feature type="compositionally biased region" description="Pro residues" evidence="1">
    <location>
        <begin position="107"/>
        <end position="119"/>
    </location>
</feature>
<name>A0A9P1C8A1_9DINO</name>
<feature type="compositionally biased region" description="Low complexity" evidence="1">
    <location>
        <begin position="86"/>
        <end position="106"/>
    </location>
</feature>
<feature type="compositionally biased region" description="Low complexity" evidence="1">
    <location>
        <begin position="38"/>
        <end position="74"/>
    </location>
</feature>
<feature type="compositionally biased region" description="Pro residues" evidence="1">
    <location>
        <begin position="158"/>
        <end position="178"/>
    </location>
</feature>
<dbReference type="EMBL" id="CAMXCT020001160">
    <property type="protein sequence ID" value="CAL1140752.1"/>
    <property type="molecule type" value="Genomic_DNA"/>
</dbReference>
<reference evidence="3 4" key="2">
    <citation type="submission" date="2024-05" db="EMBL/GenBank/DDBJ databases">
        <authorList>
            <person name="Chen Y."/>
            <person name="Shah S."/>
            <person name="Dougan E. K."/>
            <person name="Thang M."/>
            <person name="Chan C."/>
        </authorList>
    </citation>
    <scope>NUCLEOTIDE SEQUENCE [LARGE SCALE GENOMIC DNA]</scope>
</reference>
<feature type="region of interest" description="Disordered" evidence="1">
    <location>
        <begin position="25"/>
        <end position="280"/>
    </location>
</feature>
<proteinExistence type="predicted"/>
<evidence type="ECO:0000256" key="1">
    <source>
        <dbReference type="SAM" id="MobiDB-lite"/>
    </source>
</evidence>
<dbReference type="OrthoDB" id="449092at2759"/>
<accession>A0A9P1C8A1</accession>
<feature type="compositionally biased region" description="Low complexity" evidence="1">
    <location>
        <begin position="140"/>
        <end position="157"/>
    </location>
</feature>
<protein>
    <submittedName>
        <fullName evidence="3">Triose phosphate/phosphate translocator TPT, chloroplastic</fullName>
    </submittedName>
</protein>
<evidence type="ECO:0000313" key="4">
    <source>
        <dbReference type="Proteomes" id="UP001152797"/>
    </source>
</evidence>
<dbReference type="Proteomes" id="UP001152797">
    <property type="component" value="Unassembled WGS sequence"/>
</dbReference>
<keyword evidence="4" id="KW-1185">Reference proteome</keyword>
<organism evidence="2">
    <name type="scientific">Cladocopium goreaui</name>
    <dbReference type="NCBI Taxonomy" id="2562237"/>
    <lineage>
        <taxon>Eukaryota</taxon>
        <taxon>Sar</taxon>
        <taxon>Alveolata</taxon>
        <taxon>Dinophyceae</taxon>
        <taxon>Suessiales</taxon>
        <taxon>Symbiodiniaceae</taxon>
        <taxon>Cladocopium</taxon>
    </lineage>
</organism>
<feature type="compositionally biased region" description="Pro residues" evidence="1">
    <location>
        <begin position="198"/>
        <end position="238"/>
    </location>
</feature>
<dbReference type="EMBL" id="CAMXCT010001160">
    <property type="protein sequence ID" value="CAI3987377.1"/>
    <property type="molecule type" value="Genomic_DNA"/>
</dbReference>
<feature type="compositionally biased region" description="Pro residues" evidence="1">
    <location>
        <begin position="75"/>
        <end position="85"/>
    </location>
</feature>
<reference evidence="2" key="1">
    <citation type="submission" date="2022-10" db="EMBL/GenBank/DDBJ databases">
        <authorList>
            <person name="Chen Y."/>
            <person name="Dougan E. K."/>
            <person name="Chan C."/>
            <person name="Rhodes N."/>
            <person name="Thang M."/>
        </authorList>
    </citation>
    <scope>NUCLEOTIDE SEQUENCE</scope>
</reference>
<evidence type="ECO:0000313" key="3">
    <source>
        <dbReference type="EMBL" id="CAL4774689.1"/>
    </source>
</evidence>